<name>A0A7S1RZD9_ALECA</name>
<dbReference type="SUPFAM" id="SSF51197">
    <property type="entry name" value="Clavaminate synthase-like"/>
    <property type="match status" value="1"/>
</dbReference>
<dbReference type="InterPro" id="IPR008775">
    <property type="entry name" value="Phytyl_CoA_dOase-like"/>
</dbReference>
<evidence type="ECO:0000256" key="1">
    <source>
        <dbReference type="SAM" id="MobiDB-lite"/>
    </source>
</evidence>
<dbReference type="Gene3D" id="2.60.120.620">
    <property type="entry name" value="q2cbj1_9rhob like domain"/>
    <property type="match status" value="1"/>
</dbReference>
<dbReference type="Pfam" id="PF05721">
    <property type="entry name" value="PhyH"/>
    <property type="match status" value="1"/>
</dbReference>
<dbReference type="AlphaFoldDB" id="A0A7S1RZD9"/>
<sequence length="300" mass="32075">MPLAKRPAQASAKKPAGTHVKAPVPRKKPGGKVGGKASAAARADGAPGVSTCAKPSDRAIGSLTLSEDGVCFIGQALWQGTLGSVQQRVDSKVSEILRVIDERIADDAMDREQFKEVVCRDGGRLDIRYGMDEAVLLELAEAGAWMSVVREYLGDSAVLLFSGVVLALGNLDGSDAQGQAWHSDGGHLYEHVDLPCHCLNVFVPLVDLDASNGPTEFILGSHRLKAGPAGGGHCSVLSSRCHAGTAIVFDYRIKHRGSPNKTPSQRPMLYFTYCKPWFIDHQNHRSQASIFERAPQAAAP</sequence>
<dbReference type="PANTHER" id="PTHR37563">
    <property type="entry name" value="PHYTANOYL-COA DIOXYGENASE FAMILY PROTEIN (AFU_ORTHOLOGUE AFUA_2G03330)"/>
    <property type="match status" value="1"/>
</dbReference>
<proteinExistence type="predicted"/>
<evidence type="ECO:0008006" key="3">
    <source>
        <dbReference type="Google" id="ProtNLM"/>
    </source>
</evidence>
<reference evidence="2" key="1">
    <citation type="submission" date="2021-01" db="EMBL/GenBank/DDBJ databases">
        <authorList>
            <person name="Corre E."/>
            <person name="Pelletier E."/>
            <person name="Niang G."/>
            <person name="Scheremetjew M."/>
            <person name="Finn R."/>
            <person name="Kale V."/>
            <person name="Holt S."/>
            <person name="Cochrane G."/>
            <person name="Meng A."/>
            <person name="Brown T."/>
            <person name="Cohen L."/>
        </authorList>
    </citation>
    <scope>NUCLEOTIDE SEQUENCE</scope>
    <source>
        <strain evidence="2">OF101</strain>
    </source>
</reference>
<gene>
    <name evidence="2" type="ORF">ACAT0790_LOCUS57193</name>
</gene>
<accession>A0A7S1RZD9</accession>
<feature type="compositionally biased region" description="Low complexity" evidence="1">
    <location>
        <begin position="35"/>
        <end position="50"/>
    </location>
</feature>
<dbReference type="PANTHER" id="PTHR37563:SF2">
    <property type="entry name" value="PHYTANOYL-COA DIOXYGENASE FAMILY PROTEIN (AFU_ORTHOLOGUE AFUA_2G03330)"/>
    <property type="match status" value="1"/>
</dbReference>
<feature type="region of interest" description="Disordered" evidence="1">
    <location>
        <begin position="1"/>
        <end position="54"/>
    </location>
</feature>
<dbReference type="InterPro" id="IPR051961">
    <property type="entry name" value="Fungal_Metabolite_Diox"/>
</dbReference>
<dbReference type="EMBL" id="HBGE01096117">
    <property type="protein sequence ID" value="CAD9180421.1"/>
    <property type="molecule type" value="Transcribed_RNA"/>
</dbReference>
<organism evidence="2">
    <name type="scientific">Alexandrium catenella</name>
    <name type="common">Red tide dinoflagellate</name>
    <name type="synonym">Gonyaulax catenella</name>
    <dbReference type="NCBI Taxonomy" id="2925"/>
    <lineage>
        <taxon>Eukaryota</taxon>
        <taxon>Sar</taxon>
        <taxon>Alveolata</taxon>
        <taxon>Dinophyceae</taxon>
        <taxon>Gonyaulacales</taxon>
        <taxon>Pyrocystaceae</taxon>
        <taxon>Alexandrium</taxon>
    </lineage>
</organism>
<protein>
    <recommendedName>
        <fullName evidence="3">Fe2OG dioxygenase domain-containing protein</fullName>
    </recommendedName>
</protein>
<evidence type="ECO:0000313" key="2">
    <source>
        <dbReference type="EMBL" id="CAD9180421.1"/>
    </source>
</evidence>